<proteinExistence type="predicted"/>
<evidence type="ECO:0000313" key="2">
    <source>
        <dbReference type="Proteomes" id="UP000068167"/>
    </source>
</evidence>
<reference evidence="1 2" key="1">
    <citation type="journal article" date="2016" name="Stand. Genomic Sci.">
        <title>Complete genome sequence and genomic characterization of Microcystis panniformis FACHB 1757 by third-generation sequencing.</title>
        <authorList>
            <person name="Zhang J.Y."/>
            <person name="Guan R."/>
            <person name="Zhang H.J."/>
            <person name="Li H."/>
            <person name="Xiao P."/>
            <person name="Yu G.L."/>
            <person name="Du L."/>
            <person name="Cao D.M."/>
            <person name="Zhu B.C."/>
            <person name="Li R.H."/>
            <person name="Lu Z.H."/>
        </authorList>
    </citation>
    <scope>NUCLEOTIDE SEQUENCE [LARGE SCALE GENOMIC DNA]</scope>
    <source>
        <strain evidence="1 2">FACHB-1757</strain>
    </source>
</reference>
<gene>
    <name evidence="1" type="ORF">VL20_2322</name>
</gene>
<dbReference type="AlphaFoldDB" id="A0A0K1S042"/>
<organism evidence="1 2">
    <name type="scientific">Microcystis panniformis FACHB-1757</name>
    <dbReference type="NCBI Taxonomy" id="1638788"/>
    <lineage>
        <taxon>Bacteria</taxon>
        <taxon>Bacillati</taxon>
        <taxon>Cyanobacteriota</taxon>
        <taxon>Cyanophyceae</taxon>
        <taxon>Oscillatoriophycideae</taxon>
        <taxon>Chroococcales</taxon>
        <taxon>Microcystaceae</taxon>
        <taxon>Microcystis</taxon>
    </lineage>
</organism>
<dbReference type="KEGG" id="mpk:VL20_2322"/>
<keyword evidence="2" id="KW-1185">Reference proteome</keyword>
<sequence length="40" mass="4236">MVKFGAIVPTVKAITPIPLQKLIYIDHKGLGSKTGRGVMG</sequence>
<name>A0A0K1S042_9CHRO</name>
<dbReference type="EMBL" id="CP011339">
    <property type="protein sequence ID" value="AKV67425.1"/>
    <property type="molecule type" value="Genomic_DNA"/>
</dbReference>
<dbReference type="Proteomes" id="UP000068167">
    <property type="component" value="Chromosome"/>
</dbReference>
<evidence type="ECO:0000313" key="1">
    <source>
        <dbReference type="EMBL" id="AKV67425.1"/>
    </source>
</evidence>
<protein>
    <submittedName>
        <fullName evidence="1">Uncharacterized protein</fullName>
    </submittedName>
</protein>
<accession>A0A0K1S042</accession>